<organism evidence="3 4">
    <name type="scientific">Coptotermes formosanus</name>
    <name type="common">Formosan subterranean termite</name>
    <dbReference type="NCBI Taxonomy" id="36987"/>
    <lineage>
        <taxon>Eukaryota</taxon>
        <taxon>Metazoa</taxon>
        <taxon>Ecdysozoa</taxon>
        <taxon>Arthropoda</taxon>
        <taxon>Hexapoda</taxon>
        <taxon>Insecta</taxon>
        <taxon>Pterygota</taxon>
        <taxon>Neoptera</taxon>
        <taxon>Polyneoptera</taxon>
        <taxon>Dictyoptera</taxon>
        <taxon>Blattodea</taxon>
        <taxon>Blattoidea</taxon>
        <taxon>Termitoidae</taxon>
        <taxon>Rhinotermitidae</taxon>
        <taxon>Coptotermes</taxon>
    </lineage>
</organism>
<evidence type="ECO:0000313" key="3">
    <source>
        <dbReference type="EMBL" id="GFG30068.1"/>
    </source>
</evidence>
<reference evidence="4" key="1">
    <citation type="submission" date="2020-01" db="EMBL/GenBank/DDBJ databases">
        <title>Draft genome sequence of the Termite Coptotermes fromosanus.</title>
        <authorList>
            <person name="Itakura S."/>
            <person name="Yosikawa Y."/>
            <person name="Umezawa K."/>
        </authorList>
    </citation>
    <scope>NUCLEOTIDE SEQUENCE [LARGE SCALE GENOMIC DNA]</scope>
</reference>
<keyword evidence="2" id="KW-0732">Signal</keyword>
<keyword evidence="4" id="KW-1185">Reference proteome</keyword>
<dbReference type="AlphaFoldDB" id="A0A6L2PHZ5"/>
<feature type="compositionally biased region" description="Basic and acidic residues" evidence="1">
    <location>
        <begin position="52"/>
        <end position="61"/>
    </location>
</feature>
<feature type="signal peptide" evidence="2">
    <location>
        <begin position="1"/>
        <end position="22"/>
    </location>
</feature>
<evidence type="ECO:0000256" key="1">
    <source>
        <dbReference type="SAM" id="MobiDB-lite"/>
    </source>
</evidence>
<comment type="caution">
    <text evidence="3">The sequence shown here is derived from an EMBL/GenBank/DDBJ whole genome shotgun (WGS) entry which is preliminary data.</text>
</comment>
<feature type="chain" id="PRO_5026782757" evidence="2">
    <location>
        <begin position="23"/>
        <end position="125"/>
    </location>
</feature>
<dbReference type="Proteomes" id="UP000502823">
    <property type="component" value="Unassembled WGS sequence"/>
</dbReference>
<feature type="compositionally biased region" description="Acidic residues" evidence="1">
    <location>
        <begin position="39"/>
        <end position="51"/>
    </location>
</feature>
<evidence type="ECO:0000256" key="2">
    <source>
        <dbReference type="SAM" id="SignalP"/>
    </source>
</evidence>
<gene>
    <name evidence="3" type="ORF">Cfor_09500</name>
</gene>
<name>A0A6L2PHZ5_COPFO</name>
<accession>A0A6L2PHZ5</accession>
<dbReference type="InParanoid" id="A0A6L2PHZ5"/>
<sequence>MARLPWLRACLFCLFVYDATESDQDGAPVTPEEGQERVPEEEEEEVVEEAVEEGKDGEKGPVDYNALDYETMDGAGSDKDEDRFIKNGTSGAVVKKVESEIAPAGNGAVEEDLRTTSVVKEAVQG</sequence>
<evidence type="ECO:0000313" key="4">
    <source>
        <dbReference type="Proteomes" id="UP000502823"/>
    </source>
</evidence>
<dbReference type="EMBL" id="BLKM01003940">
    <property type="protein sequence ID" value="GFG30068.1"/>
    <property type="molecule type" value="Genomic_DNA"/>
</dbReference>
<protein>
    <submittedName>
        <fullName evidence="3">Uncharacterized protein</fullName>
    </submittedName>
</protein>
<proteinExistence type="predicted"/>
<feature type="region of interest" description="Disordered" evidence="1">
    <location>
        <begin position="22"/>
        <end position="84"/>
    </location>
</feature>